<dbReference type="InterPro" id="IPR031312">
    <property type="entry name" value="Na/sul_symport_CS"/>
</dbReference>
<evidence type="ECO:0000313" key="8">
    <source>
        <dbReference type="EMBL" id="MBC8520180.1"/>
    </source>
</evidence>
<dbReference type="Pfam" id="PF03600">
    <property type="entry name" value="CitMHS"/>
    <property type="match status" value="1"/>
</dbReference>
<accession>A0A8J6PEX1</accession>
<dbReference type="InterPro" id="IPR001898">
    <property type="entry name" value="SLC13A/DASS"/>
</dbReference>
<dbReference type="GO" id="GO:0005886">
    <property type="term" value="C:plasma membrane"/>
    <property type="evidence" value="ECO:0007669"/>
    <property type="project" value="TreeGrafter"/>
</dbReference>
<evidence type="ECO:0000256" key="6">
    <source>
        <dbReference type="SAM" id="Phobius"/>
    </source>
</evidence>
<feature type="transmembrane region" description="Helical" evidence="6">
    <location>
        <begin position="244"/>
        <end position="261"/>
    </location>
</feature>
<dbReference type="EMBL" id="JACNFK010000034">
    <property type="protein sequence ID" value="MBC8520180.1"/>
    <property type="molecule type" value="Genomic_DNA"/>
</dbReference>
<feature type="domain" description="Citrate transporter-like" evidence="7">
    <location>
        <begin position="38"/>
        <end position="377"/>
    </location>
</feature>
<feature type="transmembrane region" description="Helical" evidence="6">
    <location>
        <begin position="303"/>
        <end position="322"/>
    </location>
</feature>
<feature type="transmembrane region" description="Helical" evidence="6">
    <location>
        <begin position="421"/>
        <end position="440"/>
    </location>
</feature>
<proteinExistence type="predicted"/>
<feature type="transmembrane region" description="Helical" evidence="6">
    <location>
        <begin position="44"/>
        <end position="64"/>
    </location>
</feature>
<comment type="caution">
    <text evidence="8">The sequence shown here is derived from an EMBL/GenBank/DDBJ whole genome shotgun (WGS) entry which is preliminary data.</text>
</comment>
<feature type="transmembrane region" description="Helical" evidence="6">
    <location>
        <begin position="273"/>
        <end position="291"/>
    </location>
</feature>
<feature type="transmembrane region" description="Helical" evidence="6">
    <location>
        <begin position="76"/>
        <end position="95"/>
    </location>
</feature>
<feature type="transmembrane region" description="Helical" evidence="6">
    <location>
        <begin position="156"/>
        <end position="175"/>
    </location>
</feature>
<keyword evidence="3 6" id="KW-0812">Transmembrane</keyword>
<dbReference type="Proteomes" id="UP000654401">
    <property type="component" value="Unassembled WGS sequence"/>
</dbReference>
<protein>
    <submittedName>
        <fullName evidence="8">SLC13/DASS family transporter</fullName>
    </submittedName>
</protein>
<feature type="transmembrane region" description="Helical" evidence="6">
    <location>
        <begin position="115"/>
        <end position="144"/>
    </location>
</feature>
<reference evidence="8 9" key="1">
    <citation type="submission" date="2020-08" db="EMBL/GenBank/DDBJ databases">
        <title>Bridging the membrane lipid divide: bacteria of the FCB group superphylum have the potential to synthesize archaeal ether lipids.</title>
        <authorList>
            <person name="Villanueva L."/>
            <person name="Von Meijenfeldt F.A.B."/>
            <person name="Westbye A.B."/>
            <person name="Yadav S."/>
            <person name="Hopmans E.C."/>
            <person name="Dutilh B.E."/>
            <person name="Sinninghe Damste J.S."/>
        </authorList>
    </citation>
    <scope>NUCLEOTIDE SEQUENCE [LARGE SCALE GENOMIC DNA]</scope>
    <source>
        <strain evidence="8">NIOZ-UU100</strain>
    </source>
</reference>
<gene>
    <name evidence="8" type="ORF">H8D24_07220</name>
</gene>
<dbReference type="PANTHER" id="PTHR10283:SF82">
    <property type="entry name" value="SOLUTE CARRIER FAMILY 13 MEMBER 2"/>
    <property type="match status" value="1"/>
</dbReference>
<keyword evidence="4 6" id="KW-1133">Transmembrane helix</keyword>
<dbReference type="AlphaFoldDB" id="A0A8J6PEX1"/>
<name>A0A8J6PEX1_9GAMM</name>
<dbReference type="GO" id="GO:0015141">
    <property type="term" value="F:succinate transmembrane transporter activity"/>
    <property type="evidence" value="ECO:0007669"/>
    <property type="project" value="UniProtKB-ARBA"/>
</dbReference>
<dbReference type="PROSITE" id="PS01271">
    <property type="entry name" value="NA_SULFATE"/>
    <property type="match status" value="1"/>
</dbReference>
<comment type="subcellular location">
    <subcellularLocation>
        <location evidence="1">Membrane</location>
        <topology evidence="1">Multi-pass membrane protein</topology>
    </subcellularLocation>
</comment>
<sequence length="441" mass="48192">MIKIITALAGSLAVGWVATAFFLPQHALLIGVVSFLVILWTNEGLPLGVVSLLPLLLFPLFEILEFKAVTANYAKPVIFLFLGGFMIAIAIKESGLHKVIAHRMLRIFPNSARGMIYSLAITAALLSSFLSNTTITLMLLPIALYLTENIRLKIRFLIATAYGASIGGVLTPIGTPPNLILMGYLEDIGMAAPTFMEWMTYTSPVVFMMLLIVPALLSIGLEGEHVESRRDDEIAPLNKSQRRLASTLYALIVLLIINSPIEPFHSGLGLNEKMLLLGFGVLMFAPGIGFLQWSDIKKVPLEIIFLFGAGFSIANAFMYSGIVNEITGYLLGMEALPFWALIFVIALFVSFSTEITSNTALISIVLPIFHTFSQQTALNEQIVLMVATIAASYAFMLPIATPPNAIVMSSGVIKIREMARIGFVINLVGVFVLSLTAYFYW</sequence>
<dbReference type="NCBIfam" id="TIGR00785">
    <property type="entry name" value="dass"/>
    <property type="match status" value="1"/>
</dbReference>
<evidence type="ECO:0000259" key="7">
    <source>
        <dbReference type="Pfam" id="PF03600"/>
    </source>
</evidence>
<dbReference type="PANTHER" id="PTHR10283">
    <property type="entry name" value="SOLUTE CARRIER FAMILY 13 MEMBER"/>
    <property type="match status" value="1"/>
</dbReference>
<evidence type="ECO:0000256" key="4">
    <source>
        <dbReference type="ARBA" id="ARBA00022989"/>
    </source>
</evidence>
<dbReference type="InterPro" id="IPR004680">
    <property type="entry name" value="Cit_transptr-like_dom"/>
</dbReference>
<evidence type="ECO:0000256" key="2">
    <source>
        <dbReference type="ARBA" id="ARBA00022448"/>
    </source>
</evidence>
<evidence type="ECO:0000256" key="3">
    <source>
        <dbReference type="ARBA" id="ARBA00022692"/>
    </source>
</evidence>
<evidence type="ECO:0000256" key="1">
    <source>
        <dbReference type="ARBA" id="ARBA00004141"/>
    </source>
</evidence>
<feature type="transmembrane region" description="Helical" evidence="6">
    <location>
        <begin position="328"/>
        <end position="351"/>
    </location>
</feature>
<evidence type="ECO:0000313" key="9">
    <source>
        <dbReference type="Proteomes" id="UP000654401"/>
    </source>
</evidence>
<keyword evidence="2" id="KW-0813">Transport</keyword>
<organism evidence="8 9">
    <name type="scientific">Candidatus Thiopontia autotrophica</name>
    <dbReference type="NCBI Taxonomy" id="2841688"/>
    <lineage>
        <taxon>Bacteria</taxon>
        <taxon>Pseudomonadati</taxon>
        <taxon>Pseudomonadota</taxon>
        <taxon>Gammaproteobacteria</taxon>
        <taxon>Candidatus Thiopontia</taxon>
    </lineage>
</organism>
<evidence type="ECO:0000256" key="5">
    <source>
        <dbReference type="ARBA" id="ARBA00023136"/>
    </source>
</evidence>
<keyword evidence="5 6" id="KW-0472">Membrane</keyword>
<feature type="transmembrane region" description="Helical" evidence="6">
    <location>
        <begin position="382"/>
        <end position="400"/>
    </location>
</feature>
<feature type="transmembrane region" description="Helical" evidence="6">
    <location>
        <begin position="205"/>
        <end position="223"/>
    </location>
</feature>